<dbReference type="PANTHER" id="PTHR31721">
    <property type="entry name" value="OS06G0710300 PROTEIN"/>
    <property type="match status" value="1"/>
</dbReference>
<name>A0A0B1Q7F2_9HYPH</name>
<dbReference type="Proteomes" id="UP000030826">
    <property type="component" value="Unassembled WGS sequence"/>
</dbReference>
<dbReference type="OrthoDB" id="511404at2"/>
<feature type="transmembrane region" description="Helical" evidence="1">
    <location>
        <begin position="12"/>
        <end position="33"/>
    </location>
</feature>
<dbReference type="PANTHER" id="PTHR31721:SF4">
    <property type="entry name" value="OS06G0710300 PROTEIN"/>
    <property type="match status" value="1"/>
</dbReference>
<proteinExistence type="predicted"/>
<sequence length="157" mass="17523">MIRKVFSVSRYMMIIPVIITLGCSLFLMLHQSVSVIMTTFRMSEFVGGHSGDTKLLAIRVIEAVDVFLISIAVYIISIGLYSLFVDDKAPMPKWLIISNLDDLKDHLVSVVIAVLSVLFLKEAVAWDGNRDILHLGAAIGLVLVPLVFYLSINRHKH</sequence>
<dbReference type="Pfam" id="PF03350">
    <property type="entry name" value="UPF0114"/>
    <property type="match status" value="1"/>
</dbReference>
<evidence type="ECO:0000313" key="2">
    <source>
        <dbReference type="EMBL" id="KHJ54745.1"/>
    </source>
</evidence>
<protein>
    <recommendedName>
        <fullName evidence="4">Integral membrane protein</fullName>
    </recommendedName>
</protein>
<reference evidence="2 3" key="1">
    <citation type="submission" date="2014-09" db="EMBL/GenBank/DDBJ databases">
        <title>Isolation and characterization of Aurantimonas altamirensis ON-56566 from clinical sample following a dog bite.</title>
        <authorList>
            <person name="Eshaghi A."/>
            <person name="Li A."/>
            <person name="Shahinas D."/>
            <person name="Bahn P."/>
            <person name="Kus J.V."/>
            <person name="Patel S.N."/>
        </authorList>
    </citation>
    <scope>NUCLEOTIDE SEQUENCE [LARGE SCALE GENOMIC DNA]</scope>
    <source>
        <strain evidence="2 3">ON-56566</strain>
    </source>
</reference>
<keyword evidence="1" id="KW-0812">Transmembrane</keyword>
<accession>A0A0B1Q7F2</accession>
<feature type="transmembrane region" description="Helical" evidence="1">
    <location>
        <begin position="66"/>
        <end position="85"/>
    </location>
</feature>
<evidence type="ECO:0000313" key="3">
    <source>
        <dbReference type="Proteomes" id="UP000030826"/>
    </source>
</evidence>
<dbReference type="AlphaFoldDB" id="A0A0B1Q7F2"/>
<evidence type="ECO:0008006" key="4">
    <source>
        <dbReference type="Google" id="ProtNLM"/>
    </source>
</evidence>
<comment type="caution">
    <text evidence="2">The sequence shown here is derived from an EMBL/GenBank/DDBJ whole genome shotgun (WGS) entry which is preliminary data.</text>
</comment>
<dbReference type="PROSITE" id="PS51257">
    <property type="entry name" value="PROKAR_LIPOPROTEIN"/>
    <property type="match status" value="1"/>
</dbReference>
<dbReference type="EMBL" id="JRFJ01000002">
    <property type="protein sequence ID" value="KHJ54745.1"/>
    <property type="molecule type" value="Genomic_DNA"/>
</dbReference>
<dbReference type="PIRSF" id="PIRSF026509">
    <property type="entry name" value="UCP026509"/>
    <property type="match status" value="1"/>
</dbReference>
<keyword evidence="1" id="KW-0472">Membrane</keyword>
<keyword evidence="1" id="KW-1133">Transmembrane helix</keyword>
<evidence type="ECO:0000256" key="1">
    <source>
        <dbReference type="SAM" id="Phobius"/>
    </source>
</evidence>
<dbReference type="InterPro" id="IPR005134">
    <property type="entry name" value="UPF0114"/>
</dbReference>
<gene>
    <name evidence="2" type="ORF">LA66_09180</name>
</gene>
<feature type="transmembrane region" description="Helical" evidence="1">
    <location>
        <begin position="132"/>
        <end position="152"/>
    </location>
</feature>
<dbReference type="STRING" id="370622.LA66_09180"/>
<feature type="transmembrane region" description="Helical" evidence="1">
    <location>
        <begin position="106"/>
        <end position="126"/>
    </location>
</feature>
<organism evidence="2 3">
    <name type="scientific">Aureimonas altamirensis</name>
    <dbReference type="NCBI Taxonomy" id="370622"/>
    <lineage>
        <taxon>Bacteria</taxon>
        <taxon>Pseudomonadati</taxon>
        <taxon>Pseudomonadota</taxon>
        <taxon>Alphaproteobacteria</taxon>
        <taxon>Hyphomicrobiales</taxon>
        <taxon>Aurantimonadaceae</taxon>
        <taxon>Aureimonas</taxon>
    </lineage>
</organism>